<organism evidence="2 3">
    <name type="scientific">Hyaloscypha variabilis (strain UAMH 11265 / GT02V1 / F)</name>
    <name type="common">Meliniomyces variabilis</name>
    <dbReference type="NCBI Taxonomy" id="1149755"/>
    <lineage>
        <taxon>Eukaryota</taxon>
        <taxon>Fungi</taxon>
        <taxon>Dikarya</taxon>
        <taxon>Ascomycota</taxon>
        <taxon>Pezizomycotina</taxon>
        <taxon>Leotiomycetes</taxon>
        <taxon>Helotiales</taxon>
        <taxon>Hyaloscyphaceae</taxon>
        <taxon>Hyaloscypha</taxon>
        <taxon>Hyaloscypha variabilis</taxon>
    </lineage>
</organism>
<feature type="compositionally biased region" description="Acidic residues" evidence="1">
    <location>
        <begin position="291"/>
        <end position="315"/>
    </location>
</feature>
<dbReference type="STRING" id="1149755.A0A2J6RFD2"/>
<proteinExistence type="predicted"/>
<feature type="compositionally biased region" description="Low complexity" evidence="1">
    <location>
        <begin position="374"/>
        <end position="386"/>
    </location>
</feature>
<evidence type="ECO:0000256" key="1">
    <source>
        <dbReference type="SAM" id="MobiDB-lite"/>
    </source>
</evidence>
<feature type="compositionally biased region" description="Polar residues" evidence="1">
    <location>
        <begin position="258"/>
        <end position="287"/>
    </location>
</feature>
<protein>
    <submittedName>
        <fullName evidence="2">Uncharacterized protein</fullName>
    </submittedName>
</protein>
<feature type="compositionally biased region" description="Polar residues" evidence="1">
    <location>
        <begin position="358"/>
        <end position="372"/>
    </location>
</feature>
<reference evidence="2 3" key="1">
    <citation type="submission" date="2016-04" db="EMBL/GenBank/DDBJ databases">
        <title>A degradative enzymes factory behind the ericoid mycorrhizal symbiosis.</title>
        <authorList>
            <consortium name="DOE Joint Genome Institute"/>
            <person name="Martino E."/>
            <person name="Morin E."/>
            <person name="Grelet G."/>
            <person name="Kuo A."/>
            <person name="Kohler A."/>
            <person name="Daghino S."/>
            <person name="Barry K."/>
            <person name="Choi C."/>
            <person name="Cichocki N."/>
            <person name="Clum A."/>
            <person name="Copeland A."/>
            <person name="Hainaut M."/>
            <person name="Haridas S."/>
            <person name="Labutti K."/>
            <person name="Lindquist E."/>
            <person name="Lipzen A."/>
            <person name="Khouja H.-R."/>
            <person name="Murat C."/>
            <person name="Ohm R."/>
            <person name="Olson A."/>
            <person name="Spatafora J."/>
            <person name="Veneault-Fourrey C."/>
            <person name="Henrissat B."/>
            <person name="Grigoriev I."/>
            <person name="Martin F."/>
            <person name="Perotto S."/>
        </authorList>
    </citation>
    <scope>NUCLEOTIDE SEQUENCE [LARGE SCALE GENOMIC DNA]</scope>
    <source>
        <strain evidence="2 3">F</strain>
    </source>
</reference>
<dbReference type="Proteomes" id="UP000235786">
    <property type="component" value="Unassembled WGS sequence"/>
</dbReference>
<evidence type="ECO:0000313" key="2">
    <source>
        <dbReference type="EMBL" id="PMD37225.1"/>
    </source>
</evidence>
<keyword evidence="3" id="KW-1185">Reference proteome</keyword>
<feature type="region of interest" description="Disordered" evidence="1">
    <location>
        <begin position="94"/>
        <end position="128"/>
    </location>
</feature>
<accession>A0A2J6RFD2</accession>
<gene>
    <name evidence="2" type="ORF">L207DRAFT_599590</name>
</gene>
<feature type="compositionally biased region" description="Basic and acidic residues" evidence="1">
    <location>
        <begin position="244"/>
        <end position="256"/>
    </location>
</feature>
<dbReference type="OrthoDB" id="3600235at2759"/>
<feature type="region of interest" description="Disordered" evidence="1">
    <location>
        <begin position="240"/>
        <end position="386"/>
    </location>
</feature>
<feature type="compositionally biased region" description="Polar residues" evidence="1">
    <location>
        <begin position="107"/>
        <end position="116"/>
    </location>
</feature>
<sequence>MTITVIQAINRGSEQTGGCEEGGPLLMVGVGVAELGRVIVARVVVAISWAPLAILSLRRRVGSSARKIRMKPDGTIVTVKRPISVAARSKVPAAITVEGASDDKPGTSPTDATEPTSAKVEPPTAAPTEISKAQVTNNDTKVAETLAIKPDKRKISLSLLGKKEKPTTISDEKAETPKSPFAKLRATVGNPADRMEAMGNATTSEHHTIASKIGLKEEMEGAAAVGLAATGLVLHEPNSAAHTAEQEAEKIHHAVSKDTLNNTGDSRYSRNNNNDSEMNAATDSGGTNDPEAYDDWYSDDEEVDPDDIGGGDDSLDTPAVDAGESGPAAVLSAPEDGGADDIEDFNPDPDELFDEEVNPNNTAIYDGTSSQAFDAGASGSAVDSSA</sequence>
<dbReference type="AlphaFoldDB" id="A0A2J6RFD2"/>
<feature type="compositionally biased region" description="Acidic residues" evidence="1">
    <location>
        <begin position="337"/>
        <end position="357"/>
    </location>
</feature>
<evidence type="ECO:0000313" key="3">
    <source>
        <dbReference type="Proteomes" id="UP000235786"/>
    </source>
</evidence>
<dbReference type="EMBL" id="KZ613949">
    <property type="protein sequence ID" value="PMD37225.1"/>
    <property type="molecule type" value="Genomic_DNA"/>
</dbReference>
<name>A0A2J6RFD2_HYAVF</name>